<evidence type="ECO:0000313" key="11">
    <source>
        <dbReference type="Proteomes" id="UP000182360"/>
    </source>
</evidence>
<keyword evidence="5 8" id="KW-0812">Transmembrane</keyword>
<dbReference type="Proteomes" id="UP000182360">
    <property type="component" value="Unassembled WGS sequence"/>
</dbReference>
<dbReference type="STRING" id="163.SAMN04487775_11139"/>
<feature type="domain" description="ABC transmembrane type-1" evidence="9">
    <location>
        <begin position="5"/>
        <end position="203"/>
    </location>
</feature>
<name>A0A1H9FNJ8_9SPIR</name>
<evidence type="ECO:0000256" key="8">
    <source>
        <dbReference type="RuleBase" id="RU363032"/>
    </source>
</evidence>
<sequence>MFKIYFYTLEIALLSTLIAAAAGIPAAYFTARRRFPGRRILLSFSAVSLCVPSLIVALGYVSFWGMNGTVNRFFGTHFSFLYSTAGIVIAQGFYNVPFITGIVSEAWERLPREQENAARLLGAGETRILRTVTLRQLSGAIGAACIPVFLFCYFSFMIVLLFSPVGRSTLEVEIYHSIRTTLDVSAGAKLALLETVTAFGIVLAYSYVARRSQTTSSGVDYVPVVRRRIRGSAVIFVPLVFLILIFLIFPLGAVFVNGAGELGKVLRSRGFWKACANSVKCGVATGAACTLLGFAYSVAVKLKRRQASVILQTVPVLPMAISSVVISWSATMIFHRGTPALLVALQTALYWPIAYRQIQNGINRISYETDAAARLLSRGWFDSVVRVYLPACRPVLLSAFAYCFAISLGDATMPLVLSIRNFDTLALYTYKLAGAYRFSQACACGGIVAALSMLIFSLGKK</sequence>
<accession>A0A1H9FNJ8</accession>
<dbReference type="InterPro" id="IPR000515">
    <property type="entry name" value="MetI-like"/>
</dbReference>
<dbReference type="InterPro" id="IPR035906">
    <property type="entry name" value="MetI-like_sf"/>
</dbReference>
<evidence type="ECO:0000256" key="1">
    <source>
        <dbReference type="ARBA" id="ARBA00004429"/>
    </source>
</evidence>
<feature type="domain" description="ABC transmembrane type-1" evidence="9">
    <location>
        <begin position="275"/>
        <end position="459"/>
    </location>
</feature>
<protein>
    <submittedName>
        <fullName evidence="10">Thiamine transport system permease protein</fullName>
    </submittedName>
</protein>
<dbReference type="AlphaFoldDB" id="A0A1H9FNJ8"/>
<feature type="transmembrane region" description="Helical" evidence="8">
    <location>
        <begin position="276"/>
        <end position="297"/>
    </location>
</feature>
<evidence type="ECO:0000256" key="5">
    <source>
        <dbReference type="ARBA" id="ARBA00022692"/>
    </source>
</evidence>
<keyword evidence="3" id="KW-1003">Cell membrane</keyword>
<dbReference type="GO" id="GO:0005886">
    <property type="term" value="C:plasma membrane"/>
    <property type="evidence" value="ECO:0007669"/>
    <property type="project" value="UniProtKB-SubCell"/>
</dbReference>
<keyword evidence="2 8" id="KW-0813">Transport</keyword>
<feature type="transmembrane region" description="Helical" evidence="8">
    <location>
        <begin position="395"/>
        <end position="417"/>
    </location>
</feature>
<dbReference type="eggNOG" id="COG1178">
    <property type="taxonomic scope" value="Bacteria"/>
</dbReference>
<evidence type="ECO:0000313" key="10">
    <source>
        <dbReference type="EMBL" id="SEQ39476.1"/>
    </source>
</evidence>
<proteinExistence type="inferred from homology"/>
<keyword evidence="6 8" id="KW-1133">Transmembrane helix</keyword>
<dbReference type="PANTHER" id="PTHR43357:SF4">
    <property type="entry name" value="INNER MEMBRANE ABC TRANSPORTER PERMEASE PROTEIN YDCV"/>
    <property type="match status" value="1"/>
</dbReference>
<evidence type="ECO:0000256" key="3">
    <source>
        <dbReference type="ARBA" id="ARBA00022475"/>
    </source>
</evidence>
<keyword evidence="11" id="KW-1185">Reference proteome</keyword>
<dbReference type="PANTHER" id="PTHR43357">
    <property type="entry name" value="INNER MEMBRANE ABC TRANSPORTER PERMEASE PROTEIN YDCV"/>
    <property type="match status" value="1"/>
</dbReference>
<reference evidence="10 11" key="1">
    <citation type="submission" date="2016-10" db="EMBL/GenBank/DDBJ databases">
        <authorList>
            <person name="de Groot N.N."/>
        </authorList>
    </citation>
    <scope>NUCLEOTIDE SEQUENCE [LARGE SCALE GENOMIC DNA]</scope>
    <source>
        <strain evidence="10 11">B25</strain>
    </source>
</reference>
<dbReference type="CDD" id="cd06261">
    <property type="entry name" value="TM_PBP2"/>
    <property type="match status" value="2"/>
</dbReference>
<feature type="transmembrane region" description="Helical" evidence="8">
    <location>
        <begin position="437"/>
        <end position="458"/>
    </location>
</feature>
<feature type="transmembrane region" description="Helical" evidence="8">
    <location>
        <begin position="80"/>
        <end position="103"/>
    </location>
</feature>
<evidence type="ECO:0000256" key="6">
    <source>
        <dbReference type="ARBA" id="ARBA00022989"/>
    </source>
</evidence>
<feature type="transmembrane region" description="Helical" evidence="8">
    <location>
        <begin position="137"/>
        <end position="162"/>
    </location>
</feature>
<comment type="subcellular location">
    <subcellularLocation>
        <location evidence="1">Cell inner membrane</location>
        <topology evidence="1">Multi-pass membrane protein</topology>
    </subcellularLocation>
    <subcellularLocation>
        <location evidence="8">Cell membrane</location>
        <topology evidence="8">Multi-pass membrane protein</topology>
    </subcellularLocation>
</comment>
<evidence type="ECO:0000256" key="2">
    <source>
        <dbReference type="ARBA" id="ARBA00022448"/>
    </source>
</evidence>
<feature type="transmembrane region" description="Helical" evidence="8">
    <location>
        <begin position="40"/>
        <end position="60"/>
    </location>
</feature>
<evidence type="ECO:0000259" key="9">
    <source>
        <dbReference type="PROSITE" id="PS50928"/>
    </source>
</evidence>
<feature type="transmembrane region" description="Helical" evidence="8">
    <location>
        <begin position="190"/>
        <end position="208"/>
    </location>
</feature>
<feature type="transmembrane region" description="Helical" evidence="8">
    <location>
        <begin position="337"/>
        <end position="355"/>
    </location>
</feature>
<dbReference type="Pfam" id="PF00528">
    <property type="entry name" value="BPD_transp_1"/>
    <property type="match status" value="2"/>
</dbReference>
<evidence type="ECO:0000256" key="4">
    <source>
        <dbReference type="ARBA" id="ARBA00022519"/>
    </source>
</evidence>
<dbReference type="SUPFAM" id="SSF161098">
    <property type="entry name" value="MetI-like"/>
    <property type="match status" value="2"/>
</dbReference>
<dbReference type="GO" id="GO:0055085">
    <property type="term" value="P:transmembrane transport"/>
    <property type="evidence" value="ECO:0007669"/>
    <property type="project" value="InterPro"/>
</dbReference>
<dbReference type="PROSITE" id="PS50928">
    <property type="entry name" value="ABC_TM1"/>
    <property type="match status" value="2"/>
</dbReference>
<comment type="similarity">
    <text evidence="8">Belongs to the binding-protein-dependent transport system permease family.</text>
</comment>
<dbReference type="EMBL" id="FOFU01000004">
    <property type="protein sequence ID" value="SEQ39476.1"/>
    <property type="molecule type" value="Genomic_DNA"/>
</dbReference>
<dbReference type="Gene3D" id="1.10.3720.10">
    <property type="entry name" value="MetI-like"/>
    <property type="match status" value="2"/>
</dbReference>
<feature type="transmembrane region" description="Helical" evidence="8">
    <location>
        <begin position="233"/>
        <end position="256"/>
    </location>
</feature>
<dbReference type="RefSeq" id="WP_074642957.1">
    <property type="nucleotide sequence ID" value="NZ_FOFU01000004.1"/>
</dbReference>
<feature type="transmembrane region" description="Helical" evidence="8">
    <location>
        <begin position="6"/>
        <end position="28"/>
    </location>
</feature>
<evidence type="ECO:0000256" key="7">
    <source>
        <dbReference type="ARBA" id="ARBA00023136"/>
    </source>
</evidence>
<feature type="transmembrane region" description="Helical" evidence="8">
    <location>
        <begin position="309"/>
        <end position="331"/>
    </location>
</feature>
<gene>
    <name evidence="10" type="ORF">SAMN04487977_104103</name>
</gene>
<organism evidence="10 11">
    <name type="scientific">Treponema bryantii</name>
    <dbReference type="NCBI Taxonomy" id="163"/>
    <lineage>
        <taxon>Bacteria</taxon>
        <taxon>Pseudomonadati</taxon>
        <taxon>Spirochaetota</taxon>
        <taxon>Spirochaetia</taxon>
        <taxon>Spirochaetales</taxon>
        <taxon>Treponemataceae</taxon>
        <taxon>Treponema</taxon>
    </lineage>
</organism>
<keyword evidence="7 8" id="KW-0472">Membrane</keyword>
<keyword evidence="4" id="KW-0997">Cell inner membrane</keyword>